<feature type="transmembrane region" description="Helical" evidence="7">
    <location>
        <begin position="78"/>
        <end position="99"/>
    </location>
</feature>
<protein>
    <recommendedName>
        <fullName evidence="10">DoxX family protein</fullName>
    </recommendedName>
</protein>
<comment type="caution">
    <text evidence="8">The sequence shown here is derived from an EMBL/GenBank/DDBJ whole genome shotgun (WGS) entry which is preliminary data.</text>
</comment>
<keyword evidence="9" id="KW-1185">Reference proteome</keyword>
<dbReference type="PANTHER" id="PTHR33452:SF1">
    <property type="entry name" value="INNER MEMBRANE PROTEIN YPHA-RELATED"/>
    <property type="match status" value="1"/>
</dbReference>
<feature type="transmembrane region" description="Helical" evidence="7">
    <location>
        <begin position="9"/>
        <end position="29"/>
    </location>
</feature>
<feature type="transmembrane region" description="Helical" evidence="7">
    <location>
        <begin position="111"/>
        <end position="129"/>
    </location>
</feature>
<evidence type="ECO:0000256" key="3">
    <source>
        <dbReference type="ARBA" id="ARBA00022475"/>
    </source>
</evidence>
<evidence type="ECO:0000313" key="9">
    <source>
        <dbReference type="Proteomes" id="UP000027463"/>
    </source>
</evidence>
<evidence type="ECO:0000256" key="4">
    <source>
        <dbReference type="ARBA" id="ARBA00022692"/>
    </source>
</evidence>
<evidence type="ECO:0000256" key="5">
    <source>
        <dbReference type="ARBA" id="ARBA00022989"/>
    </source>
</evidence>
<accession>A0ABR4TUL4</accession>
<proteinExistence type="inferred from homology"/>
<evidence type="ECO:0000256" key="2">
    <source>
        <dbReference type="ARBA" id="ARBA00006679"/>
    </source>
</evidence>
<gene>
    <name evidence="8" type="ORF">SMB34_02040</name>
</gene>
<dbReference type="RefSeq" id="WP_037987390.1">
    <property type="nucleotide sequence ID" value="NZ_AUNC01000001.1"/>
</dbReference>
<evidence type="ECO:0000256" key="1">
    <source>
        <dbReference type="ARBA" id="ARBA00004651"/>
    </source>
</evidence>
<keyword evidence="5 7" id="KW-1133">Transmembrane helix</keyword>
<dbReference type="InterPro" id="IPR032808">
    <property type="entry name" value="DoxX"/>
</dbReference>
<keyword evidence="6 7" id="KW-0472">Membrane</keyword>
<keyword evidence="3" id="KW-1003">Cell membrane</keyword>
<dbReference type="InterPro" id="IPR051907">
    <property type="entry name" value="DoxX-like_oxidoreductase"/>
</dbReference>
<comment type="subcellular location">
    <subcellularLocation>
        <location evidence="1">Cell membrane</location>
        <topology evidence="1">Multi-pass membrane protein</topology>
    </subcellularLocation>
</comment>
<dbReference type="Pfam" id="PF07681">
    <property type="entry name" value="DoxX"/>
    <property type="match status" value="1"/>
</dbReference>
<evidence type="ECO:0000313" key="8">
    <source>
        <dbReference type="EMBL" id="KEO59793.1"/>
    </source>
</evidence>
<dbReference type="EMBL" id="AUNC01000001">
    <property type="protein sequence ID" value="KEO59793.1"/>
    <property type="molecule type" value="Genomic_DNA"/>
</dbReference>
<evidence type="ECO:0008006" key="10">
    <source>
        <dbReference type="Google" id="ProtNLM"/>
    </source>
</evidence>
<dbReference type="PANTHER" id="PTHR33452">
    <property type="entry name" value="OXIDOREDUCTASE CATD-RELATED"/>
    <property type="match status" value="1"/>
</dbReference>
<evidence type="ECO:0000256" key="6">
    <source>
        <dbReference type="ARBA" id="ARBA00023136"/>
    </source>
</evidence>
<evidence type="ECO:0000256" key="7">
    <source>
        <dbReference type="SAM" id="Phobius"/>
    </source>
</evidence>
<dbReference type="Proteomes" id="UP000027463">
    <property type="component" value="Unassembled WGS sequence"/>
</dbReference>
<comment type="similarity">
    <text evidence="2">Belongs to the DoxX family.</text>
</comment>
<feature type="transmembrane region" description="Helical" evidence="7">
    <location>
        <begin position="49"/>
        <end position="71"/>
    </location>
</feature>
<keyword evidence="4 7" id="KW-0812">Transmembrane</keyword>
<name>A0ABR4TUL4_9PROT</name>
<sequence length="137" mass="14553">MTPAPISKLLNSVIFELGIRVALTCPFWLSGLTKLFNWAAAIGEMNHFGLSPAAPLAAGIILLQLGGSIAIILGRQVWLAAVALGVFTAVATLTAHAYWTFPEAERAAQSNIFFEHVAIIAGLALVAILSEKTSRRI</sequence>
<reference evidence="8 9" key="1">
    <citation type="submission" date="2013-07" db="EMBL/GenBank/DDBJ databases">
        <title>Thalassospira permensis NBRC 106175 Genome Sequencing.</title>
        <authorList>
            <person name="Lai Q."/>
            <person name="Shao Z."/>
        </authorList>
    </citation>
    <scope>NUCLEOTIDE SEQUENCE [LARGE SCALE GENOMIC DNA]</scope>
    <source>
        <strain evidence="8 9">NBRC 106175</strain>
    </source>
</reference>
<organism evidence="8 9">
    <name type="scientific">Thalassospira permensis NBRC 106175</name>
    <dbReference type="NCBI Taxonomy" id="1353532"/>
    <lineage>
        <taxon>Bacteria</taxon>
        <taxon>Pseudomonadati</taxon>
        <taxon>Pseudomonadota</taxon>
        <taxon>Alphaproteobacteria</taxon>
        <taxon>Rhodospirillales</taxon>
        <taxon>Thalassospiraceae</taxon>
        <taxon>Thalassospira</taxon>
    </lineage>
</organism>